<dbReference type="AlphaFoldDB" id="A0AAW1LSV6"/>
<protein>
    <submittedName>
        <fullName evidence="3">Uncharacterized protein</fullName>
    </submittedName>
</protein>
<sequence length="299" mass="33309">MKITAVLILVLVAIVLAENNHHKTRRDSQDQKHHDNRNHHQKHSNEARHKHNQGRSHKGHNQRSHGLRHNYQDRASDGNETTTVPPSTIETASQNGNSSTVPPPPLPEDFLTSSNSTVPSQILPLPMPLPDPLREWLQWITKELGDNYRCLYQLTGNLTVAIRGQIREPLFPERQVTLIVNGTVIFNVRVHFGLSCSNGDQQNAPTILGQIQQSFNNLWENLTCGGQVIGNVIREIVTIFLRSDSLGPTNIVLLINNATVYNATFSIQSQHCTIPIAQPRSSGEARLAGHPAGRHSLRS</sequence>
<feature type="region of interest" description="Disordered" evidence="1">
    <location>
        <begin position="22"/>
        <end position="123"/>
    </location>
</feature>
<comment type="caution">
    <text evidence="3">The sequence shown here is derived from an EMBL/GenBank/DDBJ whole genome shotgun (WGS) entry which is preliminary data.</text>
</comment>
<proteinExistence type="predicted"/>
<keyword evidence="4" id="KW-1185">Reference proteome</keyword>
<dbReference type="Proteomes" id="UP001458880">
    <property type="component" value="Unassembled WGS sequence"/>
</dbReference>
<evidence type="ECO:0000256" key="2">
    <source>
        <dbReference type="SAM" id="SignalP"/>
    </source>
</evidence>
<gene>
    <name evidence="3" type="ORF">QE152_g9946</name>
</gene>
<organism evidence="3 4">
    <name type="scientific">Popillia japonica</name>
    <name type="common">Japanese beetle</name>
    <dbReference type="NCBI Taxonomy" id="7064"/>
    <lineage>
        <taxon>Eukaryota</taxon>
        <taxon>Metazoa</taxon>
        <taxon>Ecdysozoa</taxon>
        <taxon>Arthropoda</taxon>
        <taxon>Hexapoda</taxon>
        <taxon>Insecta</taxon>
        <taxon>Pterygota</taxon>
        <taxon>Neoptera</taxon>
        <taxon>Endopterygota</taxon>
        <taxon>Coleoptera</taxon>
        <taxon>Polyphaga</taxon>
        <taxon>Scarabaeiformia</taxon>
        <taxon>Scarabaeidae</taxon>
        <taxon>Rutelinae</taxon>
        <taxon>Popillia</taxon>
    </lineage>
</organism>
<accession>A0AAW1LSV6</accession>
<evidence type="ECO:0000313" key="3">
    <source>
        <dbReference type="EMBL" id="KAK9738251.1"/>
    </source>
</evidence>
<name>A0AAW1LSV6_POPJA</name>
<feature type="compositionally biased region" description="Polar residues" evidence="1">
    <location>
        <begin position="78"/>
        <end position="100"/>
    </location>
</feature>
<keyword evidence="2" id="KW-0732">Signal</keyword>
<reference evidence="3 4" key="1">
    <citation type="journal article" date="2024" name="BMC Genomics">
        <title>De novo assembly and annotation of Popillia japonica's genome with initial clues to its potential as an invasive pest.</title>
        <authorList>
            <person name="Cucini C."/>
            <person name="Boschi S."/>
            <person name="Funari R."/>
            <person name="Cardaioli E."/>
            <person name="Iannotti N."/>
            <person name="Marturano G."/>
            <person name="Paoli F."/>
            <person name="Bruttini M."/>
            <person name="Carapelli A."/>
            <person name="Frati F."/>
            <person name="Nardi F."/>
        </authorList>
    </citation>
    <scope>NUCLEOTIDE SEQUENCE [LARGE SCALE GENOMIC DNA]</scope>
    <source>
        <strain evidence="3">DMR45628</strain>
    </source>
</reference>
<feature type="chain" id="PRO_5043968344" evidence="2">
    <location>
        <begin position="18"/>
        <end position="299"/>
    </location>
</feature>
<feature type="compositionally biased region" description="Polar residues" evidence="1">
    <location>
        <begin position="111"/>
        <end position="120"/>
    </location>
</feature>
<dbReference type="EMBL" id="JASPKY010000088">
    <property type="protein sequence ID" value="KAK9738251.1"/>
    <property type="molecule type" value="Genomic_DNA"/>
</dbReference>
<feature type="compositionally biased region" description="Basic residues" evidence="1">
    <location>
        <begin position="34"/>
        <end position="68"/>
    </location>
</feature>
<feature type="signal peptide" evidence="2">
    <location>
        <begin position="1"/>
        <end position="17"/>
    </location>
</feature>
<evidence type="ECO:0000313" key="4">
    <source>
        <dbReference type="Proteomes" id="UP001458880"/>
    </source>
</evidence>
<evidence type="ECO:0000256" key="1">
    <source>
        <dbReference type="SAM" id="MobiDB-lite"/>
    </source>
</evidence>